<name>A0A379FSA0_PRORE</name>
<keyword evidence="2" id="KW-0963">Cytoplasm</keyword>
<dbReference type="InterPro" id="IPR036822">
    <property type="entry name" value="CutC-like_dom_sf"/>
</dbReference>
<dbReference type="InterPro" id="IPR005627">
    <property type="entry name" value="CutC-like"/>
</dbReference>
<proteinExistence type="inferred from homology"/>
<dbReference type="SUPFAM" id="SSF110395">
    <property type="entry name" value="CutC-like"/>
    <property type="match status" value="1"/>
</dbReference>
<comment type="similarity">
    <text evidence="1 2">Belongs to the CutC family.</text>
</comment>
<dbReference type="PANTHER" id="PTHR12598">
    <property type="entry name" value="COPPER HOMEOSTASIS PROTEIN CUTC"/>
    <property type="match status" value="1"/>
</dbReference>
<organism evidence="3 4">
    <name type="scientific">Providencia rettgeri</name>
    <dbReference type="NCBI Taxonomy" id="587"/>
    <lineage>
        <taxon>Bacteria</taxon>
        <taxon>Pseudomonadati</taxon>
        <taxon>Pseudomonadota</taxon>
        <taxon>Gammaproteobacteria</taxon>
        <taxon>Enterobacterales</taxon>
        <taxon>Morganellaceae</taxon>
        <taxon>Providencia</taxon>
    </lineage>
</organism>
<accession>A0A379FSA0</accession>
<comment type="caution">
    <text evidence="2">Once thought to be involved in copper homeostasis, experiments in E.coli have shown this is not the case.</text>
</comment>
<sequence length="263" mass="28999">MAKLEICCFGIECAQVAQEYGADRIELCSGAADGGLTPSYGYLKLAKEKLHIPVHPIIRPRGGDFCYNISEFDVIREDLIMIKEMGFSGAVIGILDNEGRIDINRMHTLMEIAQGMNITFHRAFDMCINPLLALEQLKELGVARILTSGQQQSAELGLPLLKELHEKSQQINGPQIMAGAGVRLANLSKFMEIGLSEVHSSAGKTVPSTMSYRKVGVTMASNSESDEFTHYCVGWSYGRSDEGLYFYYRKSFCLIAAGLNTQL</sequence>
<evidence type="ECO:0000313" key="4">
    <source>
        <dbReference type="Proteomes" id="UP000254208"/>
    </source>
</evidence>
<evidence type="ECO:0000256" key="1">
    <source>
        <dbReference type="ARBA" id="ARBA00007768"/>
    </source>
</evidence>
<protein>
    <recommendedName>
        <fullName evidence="2">PF03932 family protein CutC</fullName>
    </recommendedName>
</protein>
<dbReference type="FunFam" id="3.20.20.380:FF:000001">
    <property type="entry name" value="Copper homeostasis protein CutC"/>
    <property type="match status" value="1"/>
</dbReference>
<evidence type="ECO:0000256" key="2">
    <source>
        <dbReference type="HAMAP-Rule" id="MF_00795"/>
    </source>
</evidence>
<comment type="subcellular location">
    <subcellularLocation>
        <location evidence="2">Cytoplasm</location>
    </subcellularLocation>
</comment>
<dbReference type="EMBL" id="UGTZ01000001">
    <property type="protein sequence ID" value="SUC31551.1"/>
    <property type="molecule type" value="Genomic_DNA"/>
</dbReference>
<dbReference type="HAMAP" id="MF_00795">
    <property type="entry name" value="CutC"/>
    <property type="match status" value="1"/>
</dbReference>
<gene>
    <name evidence="2 3" type="primary">cutC</name>
    <name evidence="3" type="ORF">NCTC11801_02502</name>
</gene>
<dbReference type="Proteomes" id="UP000254208">
    <property type="component" value="Unassembled WGS sequence"/>
</dbReference>
<dbReference type="NCBIfam" id="NF008603">
    <property type="entry name" value="PRK11572.1"/>
    <property type="match status" value="1"/>
</dbReference>
<dbReference type="GO" id="GO:0005737">
    <property type="term" value="C:cytoplasm"/>
    <property type="evidence" value="ECO:0007669"/>
    <property type="project" value="UniProtKB-SubCell"/>
</dbReference>
<evidence type="ECO:0000313" key="3">
    <source>
        <dbReference type="EMBL" id="SUC31551.1"/>
    </source>
</evidence>
<reference evidence="3 4" key="1">
    <citation type="submission" date="2018-06" db="EMBL/GenBank/DDBJ databases">
        <authorList>
            <consortium name="Pathogen Informatics"/>
            <person name="Doyle S."/>
        </authorList>
    </citation>
    <scope>NUCLEOTIDE SEQUENCE [LARGE SCALE GENOMIC DNA]</scope>
    <source>
        <strain evidence="3 4">NCTC11801</strain>
    </source>
</reference>
<dbReference type="AlphaFoldDB" id="A0A379FSA0"/>
<dbReference type="Pfam" id="PF03932">
    <property type="entry name" value="CutC"/>
    <property type="match status" value="1"/>
</dbReference>
<dbReference type="Gene3D" id="3.20.20.380">
    <property type="entry name" value="Copper homeostasis (CutC) domain"/>
    <property type="match status" value="1"/>
</dbReference>
<dbReference type="GO" id="GO:0005507">
    <property type="term" value="F:copper ion binding"/>
    <property type="evidence" value="ECO:0007669"/>
    <property type="project" value="TreeGrafter"/>
</dbReference>
<dbReference type="PANTHER" id="PTHR12598:SF0">
    <property type="entry name" value="COPPER HOMEOSTASIS PROTEIN CUTC HOMOLOG"/>
    <property type="match status" value="1"/>
</dbReference>